<dbReference type="OrthoDB" id="127447at2759"/>
<evidence type="ECO:0000313" key="7">
    <source>
        <dbReference type="Proteomes" id="UP000018721"/>
    </source>
</evidence>
<keyword evidence="3 5" id="KW-0964">Secreted</keyword>
<gene>
    <name evidence="6" type="ORF">F443_03593</name>
</gene>
<evidence type="ECO:0000256" key="1">
    <source>
        <dbReference type="ARBA" id="ARBA00004613"/>
    </source>
</evidence>
<dbReference type="Pfam" id="PF16810">
    <property type="entry name" value="RXLR"/>
    <property type="match status" value="1"/>
</dbReference>
<evidence type="ECO:0000256" key="4">
    <source>
        <dbReference type="ARBA" id="ARBA00022729"/>
    </source>
</evidence>
<proteinExistence type="inferred from homology"/>
<evidence type="ECO:0000256" key="5">
    <source>
        <dbReference type="RuleBase" id="RU367124"/>
    </source>
</evidence>
<reference evidence="6 7" key="1">
    <citation type="submission" date="2013-11" db="EMBL/GenBank/DDBJ databases">
        <title>The Genome Sequence of Phytophthora parasitica P1569.</title>
        <authorList>
            <consortium name="The Broad Institute Genomics Platform"/>
            <person name="Russ C."/>
            <person name="Tyler B."/>
            <person name="Panabieres F."/>
            <person name="Shan W."/>
            <person name="Tripathy S."/>
            <person name="Grunwald N."/>
            <person name="Machado M."/>
            <person name="Johnson C.S."/>
            <person name="Arredondo F."/>
            <person name="Hong C."/>
            <person name="Coffey M."/>
            <person name="Young S.K."/>
            <person name="Zeng Q."/>
            <person name="Gargeya S."/>
            <person name="Fitzgerald M."/>
            <person name="Abouelleil A."/>
            <person name="Alvarado L."/>
            <person name="Chapman S.B."/>
            <person name="Gainer-Dewar J."/>
            <person name="Goldberg J."/>
            <person name="Griggs A."/>
            <person name="Gujja S."/>
            <person name="Hansen M."/>
            <person name="Howarth C."/>
            <person name="Imamovic A."/>
            <person name="Ireland A."/>
            <person name="Larimer J."/>
            <person name="McCowan C."/>
            <person name="Murphy C."/>
            <person name="Pearson M."/>
            <person name="Poon T.W."/>
            <person name="Priest M."/>
            <person name="Roberts A."/>
            <person name="Saif S."/>
            <person name="Shea T."/>
            <person name="Sykes S."/>
            <person name="Wortman J."/>
            <person name="Nusbaum C."/>
            <person name="Birren B."/>
        </authorList>
    </citation>
    <scope>NUCLEOTIDE SEQUENCE [LARGE SCALE GENOMIC DNA]</scope>
    <source>
        <strain evidence="6 7">P1569</strain>
    </source>
</reference>
<evidence type="ECO:0000256" key="2">
    <source>
        <dbReference type="ARBA" id="ARBA00010400"/>
    </source>
</evidence>
<evidence type="ECO:0000313" key="6">
    <source>
        <dbReference type="EMBL" id="ETI53477.1"/>
    </source>
</evidence>
<dbReference type="HOGENOM" id="CLU_137088_0_0_1"/>
<dbReference type="Proteomes" id="UP000018721">
    <property type="component" value="Unassembled WGS sequence"/>
</dbReference>
<name>V9FSW9_PHYNI</name>
<dbReference type="EMBL" id="ANIZ01000678">
    <property type="protein sequence ID" value="ETI53477.1"/>
    <property type="molecule type" value="Genomic_DNA"/>
</dbReference>
<accession>V9FSW9</accession>
<comment type="subcellular location">
    <subcellularLocation>
        <location evidence="1 5">Secreted</location>
    </subcellularLocation>
</comment>
<protein>
    <recommendedName>
        <fullName evidence="5">RxLR effector protein</fullName>
    </recommendedName>
</protein>
<comment type="function">
    <text evidence="5">Effector that suppresses plant defense responses during pathogen infection.</text>
</comment>
<dbReference type="InterPro" id="IPR031825">
    <property type="entry name" value="RXLR"/>
</dbReference>
<comment type="similarity">
    <text evidence="2 5">Belongs to the RxLR effector family.</text>
</comment>
<organism evidence="6 7">
    <name type="scientific">Phytophthora nicotianae P1569</name>
    <dbReference type="NCBI Taxonomy" id="1317065"/>
    <lineage>
        <taxon>Eukaryota</taxon>
        <taxon>Sar</taxon>
        <taxon>Stramenopiles</taxon>
        <taxon>Oomycota</taxon>
        <taxon>Peronosporomycetes</taxon>
        <taxon>Peronosporales</taxon>
        <taxon>Peronosporaceae</taxon>
        <taxon>Phytophthora</taxon>
    </lineage>
</organism>
<dbReference type="eggNOG" id="ENOG502RGQ7">
    <property type="taxonomic scope" value="Eukaryota"/>
</dbReference>
<sequence length="203" mass="23329">MRAFFMILLAVATLLISSNAATVNPQASHDLTQLTDANDVKLRSGRLLRIEARNNQATDTIDEERAAIPEVLKKLWASTSKWFGDKTLATKLHFHAMKMNLDDVVEKVRPRRSESTSTSKWFSDKTLATKLHYHAMKMKLDDIAEKLATKGVDPNRAYRVLKLEKDSNRYVNWFESGEFTLWKKLAKAYQDKNPTWKNHYADA</sequence>
<feature type="chain" id="PRO_5044975877" description="RxLR effector protein" evidence="5">
    <location>
        <begin position="21"/>
        <end position="203"/>
    </location>
</feature>
<comment type="domain">
    <text evidence="5">The RxLR-dEER motif acts to carry the protein into the host cell cytoplasm through binding to cell surface phosphatidylinositol-3-phosphate.</text>
</comment>
<keyword evidence="7" id="KW-1185">Reference proteome</keyword>
<comment type="caution">
    <text evidence="6">The sequence shown here is derived from an EMBL/GenBank/DDBJ whole genome shotgun (WGS) entry which is preliminary data.</text>
</comment>
<dbReference type="AlphaFoldDB" id="V9FSW9"/>
<feature type="signal peptide" evidence="5">
    <location>
        <begin position="1"/>
        <end position="20"/>
    </location>
</feature>
<keyword evidence="4 5" id="KW-0732">Signal</keyword>
<evidence type="ECO:0000256" key="3">
    <source>
        <dbReference type="ARBA" id="ARBA00022525"/>
    </source>
</evidence>